<dbReference type="OrthoDB" id="10434928at2759"/>
<accession>A0A9W7CVB7</accession>
<evidence type="ECO:0000256" key="1">
    <source>
        <dbReference type="SAM" id="MobiDB-lite"/>
    </source>
</evidence>
<evidence type="ECO:0000313" key="3">
    <source>
        <dbReference type="Proteomes" id="UP001165121"/>
    </source>
</evidence>
<proteinExistence type="predicted"/>
<dbReference type="AlphaFoldDB" id="A0A9W7CVB7"/>
<protein>
    <submittedName>
        <fullName evidence="2">Unnamed protein product</fullName>
    </submittedName>
</protein>
<reference evidence="2" key="1">
    <citation type="submission" date="2023-04" db="EMBL/GenBank/DDBJ databases">
        <title>Phytophthora fragariaefolia NBRC 109709.</title>
        <authorList>
            <person name="Ichikawa N."/>
            <person name="Sato H."/>
            <person name="Tonouchi N."/>
        </authorList>
    </citation>
    <scope>NUCLEOTIDE SEQUENCE</scope>
    <source>
        <strain evidence="2">NBRC 109709</strain>
    </source>
</reference>
<sequence>MADAYRLATSAYGSAKAVYGAKGKAPRLAAPKNQQPPSSVLPRIDRRGELPHKPNVPSLLLSPNAAKNGGLSILLPPKQPSSKETMANEEGSPTFHGDEFDGPNASTKAAWCTPRNSVPEVPTGVPTGAQVASFFAAPEANNTSEGSSIAMPPIPTMPTPLRLQTVEDSIKTDEERYRIDMEQLEANNSKFFEISMSANQHLEYMHNLLPNISETFDQTSYAGQLCPSACCRCDF</sequence>
<dbReference type="EMBL" id="BSXT01001648">
    <property type="protein sequence ID" value="GMF44150.1"/>
    <property type="molecule type" value="Genomic_DNA"/>
</dbReference>
<gene>
    <name evidence="2" type="ORF">Pfra01_001524300</name>
</gene>
<organism evidence="2 3">
    <name type="scientific">Phytophthora fragariaefolia</name>
    <dbReference type="NCBI Taxonomy" id="1490495"/>
    <lineage>
        <taxon>Eukaryota</taxon>
        <taxon>Sar</taxon>
        <taxon>Stramenopiles</taxon>
        <taxon>Oomycota</taxon>
        <taxon>Peronosporomycetes</taxon>
        <taxon>Peronosporales</taxon>
        <taxon>Peronosporaceae</taxon>
        <taxon>Phytophthora</taxon>
    </lineage>
</organism>
<keyword evidence="3" id="KW-1185">Reference proteome</keyword>
<evidence type="ECO:0000313" key="2">
    <source>
        <dbReference type="EMBL" id="GMF44150.1"/>
    </source>
</evidence>
<comment type="caution">
    <text evidence="2">The sequence shown here is derived from an EMBL/GenBank/DDBJ whole genome shotgun (WGS) entry which is preliminary data.</text>
</comment>
<feature type="compositionally biased region" description="Basic and acidic residues" evidence="1">
    <location>
        <begin position="43"/>
        <end position="52"/>
    </location>
</feature>
<dbReference type="Proteomes" id="UP001165121">
    <property type="component" value="Unassembled WGS sequence"/>
</dbReference>
<feature type="region of interest" description="Disordered" evidence="1">
    <location>
        <begin position="16"/>
        <end position="108"/>
    </location>
</feature>
<name>A0A9W7CVB7_9STRA</name>